<keyword evidence="2" id="KW-0472">Membrane</keyword>
<gene>
    <name evidence="4" type="ORF">HWQ62_00087</name>
</gene>
<name>A0A7M3UNG9_9VIRU</name>
<dbReference type="Pfam" id="PF23983">
    <property type="entry name" value="P11_C"/>
    <property type="match status" value="1"/>
</dbReference>
<dbReference type="InterPro" id="IPR055730">
    <property type="entry name" value="P11_C"/>
</dbReference>
<evidence type="ECO:0000259" key="3">
    <source>
        <dbReference type="Pfam" id="PF23983"/>
    </source>
</evidence>
<keyword evidence="5" id="KW-1185">Reference proteome</keyword>
<reference evidence="4" key="1">
    <citation type="submission" date="2020-06" db="EMBL/GenBank/DDBJ databases">
        <title>Lateral gene transfer of anion-conducting channel rhodopsins between green algae and giant viruses.</title>
        <authorList>
            <person name="Rozenberg A."/>
            <person name="Oppermann J."/>
            <person name="Wietek J."/>
            <person name="Fernandez Lahore R.G."/>
            <person name="Sandaa R.-A."/>
            <person name="Bratbak G."/>
            <person name="Hegemann P."/>
            <person name="Beja O."/>
        </authorList>
    </citation>
    <scope>NUCLEOTIDE SEQUENCE</scope>
    <source>
        <strain evidence="4">01B</strain>
    </source>
</reference>
<dbReference type="EMBL" id="MT663534">
    <property type="protein sequence ID" value="QOI90224.1"/>
    <property type="molecule type" value="Genomic_DNA"/>
</dbReference>
<evidence type="ECO:0000313" key="4">
    <source>
        <dbReference type="EMBL" id="QOI90224.1"/>
    </source>
</evidence>
<feature type="region of interest" description="Disordered" evidence="1">
    <location>
        <begin position="34"/>
        <end position="95"/>
    </location>
</feature>
<accession>A0A7M3UNG9</accession>
<organism evidence="4 5">
    <name type="scientific">Pyramimonas orientalis virus 01B</name>
    <dbReference type="NCBI Taxonomy" id="3134525"/>
    <lineage>
        <taxon>Viruses</taxon>
        <taxon>Varidnaviria</taxon>
        <taxon>Bamfordvirae</taxon>
        <taxon>Nucleocytoviricota</taxon>
        <taxon>Megaviricetes</taxon>
        <taxon>Imitervirales</taxon>
        <taxon>Allomimiviridae</taxon>
        <taxon>Heliosvirus</taxon>
        <taxon>Heliosvirus raunefjordenense</taxon>
    </lineage>
</organism>
<keyword evidence="2" id="KW-1133">Transmembrane helix</keyword>
<keyword evidence="2" id="KW-0812">Transmembrane</keyword>
<feature type="transmembrane region" description="Helical" evidence="2">
    <location>
        <begin position="12"/>
        <end position="29"/>
    </location>
</feature>
<proteinExistence type="predicted"/>
<protein>
    <recommendedName>
        <fullName evidence="3">Minor capsid protein P11 C-terminal conserved region domain-containing protein</fullName>
    </recommendedName>
</protein>
<feature type="compositionally biased region" description="Basic and acidic residues" evidence="1">
    <location>
        <begin position="66"/>
        <end position="95"/>
    </location>
</feature>
<evidence type="ECO:0000256" key="1">
    <source>
        <dbReference type="SAM" id="MobiDB-lite"/>
    </source>
</evidence>
<dbReference type="Proteomes" id="UP001162120">
    <property type="component" value="Segment"/>
</dbReference>
<feature type="compositionally biased region" description="Acidic residues" evidence="1">
    <location>
        <begin position="35"/>
        <end position="56"/>
    </location>
</feature>
<feature type="domain" description="Minor capsid protein P11 C-terminal conserved region" evidence="3">
    <location>
        <begin position="92"/>
        <end position="174"/>
    </location>
</feature>
<evidence type="ECO:0000256" key="2">
    <source>
        <dbReference type="SAM" id="Phobius"/>
    </source>
</evidence>
<sequence length="180" mass="20152">MAMDTKSVFQGILILLAVVILAFLVFDYYKKSSQEEESFEDYAELTQEIADDDDEPSEPKPVVTKTESKPRPVEVTPKTKDFPKDCFPKDKLTPEDLLPRDAANSEWAQVNPAGQGDVQNQNFLTAGYHVGINSVGSTLRNANMQIRSEMPNPQMKVSPWMQSTIEPDLNRLALEINGCD</sequence>
<evidence type="ECO:0000313" key="5">
    <source>
        <dbReference type="Proteomes" id="UP001162120"/>
    </source>
</evidence>